<protein>
    <submittedName>
        <fullName evidence="2">Uncharacterized protein</fullName>
    </submittedName>
</protein>
<feature type="region of interest" description="Disordered" evidence="1">
    <location>
        <begin position="219"/>
        <end position="339"/>
    </location>
</feature>
<proteinExistence type="predicted"/>
<keyword evidence="3" id="KW-1185">Reference proteome</keyword>
<comment type="caution">
    <text evidence="2">The sequence shown here is derived from an EMBL/GenBank/DDBJ whole genome shotgun (WGS) entry which is preliminary data.</text>
</comment>
<dbReference type="Proteomes" id="UP001222325">
    <property type="component" value="Unassembled WGS sequence"/>
</dbReference>
<organism evidence="2 3">
    <name type="scientific">Mycena belliarum</name>
    <dbReference type="NCBI Taxonomy" id="1033014"/>
    <lineage>
        <taxon>Eukaryota</taxon>
        <taxon>Fungi</taxon>
        <taxon>Dikarya</taxon>
        <taxon>Basidiomycota</taxon>
        <taxon>Agaricomycotina</taxon>
        <taxon>Agaricomycetes</taxon>
        <taxon>Agaricomycetidae</taxon>
        <taxon>Agaricales</taxon>
        <taxon>Marasmiineae</taxon>
        <taxon>Mycenaceae</taxon>
        <taxon>Mycena</taxon>
    </lineage>
</organism>
<accession>A0AAD6TT78</accession>
<dbReference type="AlphaFoldDB" id="A0AAD6TT78"/>
<feature type="compositionally biased region" description="Acidic residues" evidence="1">
    <location>
        <begin position="315"/>
        <end position="324"/>
    </location>
</feature>
<reference evidence="2" key="1">
    <citation type="submission" date="2023-03" db="EMBL/GenBank/DDBJ databases">
        <title>Massive genome expansion in bonnet fungi (Mycena s.s.) driven by repeated elements and novel gene families across ecological guilds.</title>
        <authorList>
            <consortium name="Lawrence Berkeley National Laboratory"/>
            <person name="Harder C.B."/>
            <person name="Miyauchi S."/>
            <person name="Viragh M."/>
            <person name="Kuo A."/>
            <person name="Thoen E."/>
            <person name="Andreopoulos B."/>
            <person name="Lu D."/>
            <person name="Skrede I."/>
            <person name="Drula E."/>
            <person name="Henrissat B."/>
            <person name="Morin E."/>
            <person name="Kohler A."/>
            <person name="Barry K."/>
            <person name="LaButti K."/>
            <person name="Morin E."/>
            <person name="Salamov A."/>
            <person name="Lipzen A."/>
            <person name="Mereny Z."/>
            <person name="Hegedus B."/>
            <person name="Baldrian P."/>
            <person name="Stursova M."/>
            <person name="Weitz H."/>
            <person name="Taylor A."/>
            <person name="Grigoriev I.V."/>
            <person name="Nagy L.G."/>
            <person name="Martin F."/>
            <person name="Kauserud H."/>
        </authorList>
    </citation>
    <scope>NUCLEOTIDE SEQUENCE</scope>
    <source>
        <strain evidence="2">CBHHK173m</strain>
    </source>
</reference>
<sequence length="371" mass="41259">MAISAAEIVAYMTNPLRANEPGISIQIRNRLEWTWGLGHNHLDEHLSQFTDPLHIFTDDSVFVIPSKDMICDIHSHTLDLKFGVRRPHIRKVRECLAERLLYLIGFSPQVYKGRMSFEYLAIPVDSQNPLPGRKVVSEVPPHIALATTSGKMMQHWGYLTGDAYDAVCASLIERSATVLGTPLSLRDLSMIWGVHRKWSFVDHVPASFLAEDSDATMVEAEDLDSPDTTPAPEPSVSNDKNKMDKEVRSSASGGHSPRRRLYPHELEQDFNDLPSVASDDDREVRSSASGGHSPRRRLYPHELEQDFNDLPSVASDDDSEDEVDGVTGEPEADRRWMDGIARWAEGTAAAHEGMLSSSDAMIHDDPGVPVS</sequence>
<gene>
    <name evidence="2" type="ORF">B0H15DRAFT_861724</name>
</gene>
<dbReference type="EMBL" id="JARJCN010000073">
    <property type="protein sequence ID" value="KAJ7077395.1"/>
    <property type="molecule type" value="Genomic_DNA"/>
</dbReference>
<name>A0AAD6TT78_9AGAR</name>
<evidence type="ECO:0000313" key="3">
    <source>
        <dbReference type="Proteomes" id="UP001222325"/>
    </source>
</evidence>
<feature type="compositionally biased region" description="Basic and acidic residues" evidence="1">
    <location>
        <begin position="239"/>
        <end position="248"/>
    </location>
</feature>
<evidence type="ECO:0000256" key="1">
    <source>
        <dbReference type="SAM" id="MobiDB-lite"/>
    </source>
</evidence>
<evidence type="ECO:0000313" key="2">
    <source>
        <dbReference type="EMBL" id="KAJ7077395.1"/>
    </source>
</evidence>